<dbReference type="Proteomes" id="UP000799424">
    <property type="component" value="Unassembled WGS sequence"/>
</dbReference>
<dbReference type="PANTHER" id="PTHR36182:SF1">
    <property type="entry name" value="PROTEIN, PUTATIVE (AFU_ORTHOLOGUE AFUA_6G10930)-RELATED"/>
    <property type="match status" value="1"/>
</dbReference>
<gene>
    <name evidence="3" type="ORF">CC86DRAFT_309717</name>
</gene>
<feature type="signal peptide" evidence="2">
    <location>
        <begin position="1"/>
        <end position="22"/>
    </location>
</feature>
<dbReference type="PANTHER" id="PTHR36182">
    <property type="entry name" value="PROTEIN, PUTATIVE (AFU_ORTHOLOGUE AFUA_6G10930)-RELATED"/>
    <property type="match status" value="1"/>
</dbReference>
<feature type="chain" id="PRO_5025375799" description="Lytic polysaccharide monooxygenase" evidence="2">
    <location>
        <begin position="23"/>
        <end position="345"/>
    </location>
</feature>
<sequence>MNIRALHLLICASVGLTHMSLWYPPPLGGAREANALTTRVDDKLNFPLGCCDSDGAPTLASPGDCRGHLSLLNTEEGRPQVTWQSGQETYFQLSDHTYTPGAPGSTHFGGSCQVGFSTDKGQTWKVAASYHGNCPHRNQNDIQIFHFKVPTGMPEGPAVFAWIWLNREHESFMNCASVQIGRDSSNSTDPTLSNGTSSSRTRLDALPHPTQPSSTSSSRKRPTLLPQSTVWPEREKWADRPNNRDSSERNRHKHRRKHVKYHYSRAVDKHKVLRENGGLVKKLALQACDWKSAPRMETRYYTIDAKCAANAKLKNPRSDSFEISWSNACGITEGDKEYPVKDITC</sequence>
<dbReference type="AlphaFoldDB" id="A0A6A6ZBT1"/>
<feature type="compositionally biased region" description="Basic residues" evidence="1">
    <location>
        <begin position="250"/>
        <end position="259"/>
    </location>
</feature>
<evidence type="ECO:0000313" key="3">
    <source>
        <dbReference type="EMBL" id="KAF2818163.1"/>
    </source>
</evidence>
<feature type="region of interest" description="Disordered" evidence="1">
    <location>
        <begin position="181"/>
        <end position="259"/>
    </location>
</feature>
<keyword evidence="2" id="KW-0732">Signal</keyword>
<reference evidence="3" key="1">
    <citation type="journal article" date="2020" name="Stud. Mycol.">
        <title>101 Dothideomycetes genomes: a test case for predicting lifestyles and emergence of pathogens.</title>
        <authorList>
            <person name="Haridas S."/>
            <person name="Albert R."/>
            <person name="Binder M."/>
            <person name="Bloem J."/>
            <person name="Labutti K."/>
            <person name="Salamov A."/>
            <person name="Andreopoulos B."/>
            <person name="Baker S."/>
            <person name="Barry K."/>
            <person name="Bills G."/>
            <person name="Bluhm B."/>
            <person name="Cannon C."/>
            <person name="Castanera R."/>
            <person name="Culley D."/>
            <person name="Daum C."/>
            <person name="Ezra D."/>
            <person name="Gonzalez J."/>
            <person name="Henrissat B."/>
            <person name="Kuo A."/>
            <person name="Liang C."/>
            <person name="Lipzen A."/>
            <person name="Lutzoni F."/>
            <person name="Magnuson J."/>
            <person name="Mondo S."/>
            <person name="Nolan M."/>
            <person name="Ohm R."/>
            <person name="Pangilinan J."/>
            <person name="Park H.-J."/>
            <person name="Ramirez L."/>
            <person name="Alfaro M."/>
            <person name="Sun H."/>
            <person name="Tritt A."/>
            <person name="Yoshinaga Y."/>
            <person name="Zwiers L.-H."/>
            <person name="Turgeon B."/>
            <person name="Goodwin S."/>
            <person name="Spatafora J."/>
            <person name="Crous P."/>
            <person name="Grigoriev I."/>
        </authorList>
    </citation>
    <scope>NUCLEOTIDE SEQUENCE</scope>
    <source>
        <strain evidence="3">CBS 113818</strain>
    </source>
</reference>
<dbReference type="OrthoDB" id="2342176at2759"/>
<accession>A0A6A6ZBT1</accession>
<proteinExistence type="predicted"/>
<protein>
    <recommendedName>
        <fullName evidence="5">Lytic polysaccharide monooxygenase</fullName>
    </recommendedName>
</protein>
<organism evidence="3 4">
    <name type="scientific">Ophiobolus disseminans</name>
    <dbReference type="NCBI Taxonomy" id="1469910"/>
    <lineage>
        <taxon>Eukaryota</taxon>
        <taxon>Fungi</taxon>
        <taxon>Dikarya</taxon>
        <taxon>Ascomycota</taxon>
        <taxon>Pezizomycotina</taxon>
        <taxon>Dothideomycetes</taxon>
        <taxon>Pleosporomycetidae</taxon>
        <taxon>Pleosporales</taxon>
        <taxon>Pleosporineae</taxon>
        <taxon>Phaeosphaeriaceae</taxon>
        <taxon>Ophiobolus</taxon>
    </lineage>
</organism>
<evidence type="ECO:0000256" key="1">
    <source>
        <dbReference type="SAM" id="MobiDB-lite"/>
    </source>
</evidence>
<name>A0A6A6ZBT1_9PLEO</name>
<evidence type="ECO:0008006" key="5">
    <source>
        <dbReference type="Google" id="ProtNLM"/>
    </source>
</evidence>
<feature type="compositionally biased region" description="Basic and acidic residues" evidence="1">
    <location>
        <begin position="232"/>
        <end position="249"/>
    </location>
</feature>
<feature type="compositionally biased region" description="Polar residues" evidence="1">
    <location>
        <begin position="181"/>
        <end position="200"/>
    </location>
</feature>
<dbReference type="Gene3D" id="2.70.50.70">
    <property type="match status" value="1"/>
</dbReference>
<dbReference type="EMBL" id="MU006258">
    <property type="protein sequence ID" value="KAF2818163.1"/>
    <property type="molecule type" value="Genomic_DNA"/>
</dbReference>
<evidence type="ECO:0000256" key="2">
    <source>
        <dbReference type="SAM" id="SignalP"/>
    </source>
</evidence>
<keyword evidence="4" id="KW-1185">Reference proteome</keyword>
<evidence type="ECO:0000313" key="4">
    <source>
        <dbReference type="Proteomes" id="UP000799424"/>
    </source>
</evidence>